<evidence type="ECO:0000313" key="2">
    <source>
        <dbReference type="Ensembl" id="ENSPMGP00000006086.1"/>
    </source>
</evidence>
<organism evidence="2 3">
    <name type="scientific">Periophthalmus magnuspinnatus</name>
    <dbReference type="NCBI Taxonomy" id="409849"/>
    <lineage>
        <taxon>Eukaryota</taxon>
        <taxon>Metazoa</taxon>
        <taxon>Chordata</taxon>
        <taxon>Craniata</taxon>
        <taxon>Vertebrata</taxon>
        <taxon>Euteleostomi</taxon>
        <taxon>Actinopterygii</taxon>
        <taxon>Neopterygii</taxon>
        <taxon>Teleostei</taxon>
        <taxon>Neoteleostei</taxon>
        <taxon>Acanthomorphata</taxon>
        <taxon>Gobiaria</taxon>
        <taxon>Gobiiformes</taxon>
        <taxon>Gobioidei</taxon>
        <taxon>Gobiidae</taxon>
        <taxon>Oxudercinae</taxon>
        <taxon>Periophthalmus</taxon>
    </lineage>
</organism>
<dbReference type="PANTHER" id="PTHR21963:SF1">
    <property type="entry name" value="SPERM-ASSOCIATED ANTIGEN 17"/>
    <property type="match status" value="1"/>
</dbReference>
<dbReference type="STRING" id="409849.ENSPMGP00000006086"/>
<proteinExistence type="predicted"/>
<dbReference type="PANTHER" id="PTHR21963">
    <property type="entry name" value="PF6"/>
    <property type="match status" value="1"/>
</dbReference>
<dbReference type="Ensembl" id="ENSPMGT00000006465.1">
    <property type="protein sequence ID" value="ENSPMGP00000006086.1"/>
    <property type="gene ID" value="ENSPMGG00000005119.1"/>
</dbReference>
<reference evidence="2" key="1">
    <citation type="submission" date="2025-08" db="UniProtKB">
        <authorList>
            <consortium name="Ensembl"/>
        </authorList>
    </citation>
    <scope>IDENTIFICATION</scope>
</reference>
<dbReference type="GO" id="GO:0005576">
    <property type="term" value="C:extracellular region"/>
    <property type="evidence" value="ECO:0007669"/>
    <property type="project" value="GOC"/>
</dbReference>
<evidence type="ECO:0000256" key="1">
    <source>
        <dbReference type="SAM" id="MobiDB-lite"/>
    </source>
</evidence>
<reference evidence="2" key="2">
    <citation type="submission" date="2025-09" db="UniProtKB">
        <authorList>
            <consortium name="Ensembl"/>
        </authorList>
    </citation>
    <scope>IDENTIFICATION</scope>
</reference>
<protein>
    <recommendedName>
        <fullName evidence="4">Sperm associated antigen 17</fullName>
    </recommendedName>
</protein>
<keyword evidence="3" id="KW-1185">Reference proteome</keyword>
<dbReference type="GO" id="GO:1904158">
    <property type="term" value="P:axonemal central apparatus assembly"/>
    <property type="evidence" value="ECO:0007669"/>
    <property type="project" value="TreeGrafter"/>
</dbReference>
<name>A0A3B3ZP04_9GOBI</name>
<dbReference type="InterPro" id="IPR026173">
    <property type="entry name" value="SPAG17"/>
</dbReference>
<dbReference type="Proteomes" id="UP000261520">
    <property type="component" value="Unplaced"/>
</dbReference>
<sequence length="457" mass="51897">RAGEIQQQQTRDEDNTLKYSCSPVKGSAKKDVTEPAKALLDAGGEIPVDLLAKLVKFQLLQIKSSDQQRRQAELLTFGSRVFEDVACLIYDTLDWRRQHQHYLDNLKITDVPRLTAPEPQPPVVVTPLLRSKKKLAHEEKMKPLTLVVDMFHYNKLLDTVPPEACSVPLVLHCMLEQVYPPVPAPPDDTEESTDYNGPFLDQQYVSCLLREFLPLVYAENEKSHLLNSLVSMVATKEEKKVKKSSVLRAAGSYGTLDEFNPVEVEENMMRFSPAFDLIQFASQQKNASCWMATKQQLQYYCTNDVVSWPEVERLFDQSVFESMALTQLDQTGALLKPTQPQDSLGSAQDDTTAIPWDDPLSFAKQQLRRLQNQGHDNRIEIKYVHVLLSSIDFRDFIQPAMEQPESFTNKTDNQNPRETQSVLQNEPQNAALPAEPTTAQVLQIKQKKTIMLTFFVG</sequence>
<accession>A0A3B3ZP04</accession>
<evidence type="ECO:0008006" key="4">
    <source>
        <dbReference type="Google" id="ProtNLM"/>
    </source>
</evidence>
<evidence type="ECO:0000313" key="3">
    <source>
        <dbReference type="Proteomes" id="UP000261520"/>
    </source>
</evidence>
<dbReference type="GO" id="GO:1990716">
    <property type="term" value="C:axonemal central apparatus"/>
    <property type="evidence" value="ECO:0007669"/>
    <property type="project" value="TreeGrafter"/>
</dbReference>
<dbReference type="GO" id="GO:0003351">
    <property type="term" value="P:epithelial cilium movement involved in extracellular fluid movement"/>
    <property type="evidence" value="ECO:0007669"/>
    <property type="project" value="TreeGrafter"/>
</dbReference>
<feature type="region of interest" description="Disordered" evidence="1">
    <location>
        <begin position="1"/>
        <end position="29"/>
    </location>
</feature>
<dbReference type="AlphaFoldDB" id="A0A3B3ZP04"/>